<evidence type="ECO:0000313" key="3">
    <source>
        <dbReference type="EMBL" id="RCK65873.1"/>
    </source>
</evidence>
<dbReference type="EMBL" id="QLNQ01000019">
    <property type="protein sequence ID" value="RCK65873.1"/>
    <property type="molecule type" value="Genomic_DNA"/>
</dbReference>
<accession>A0A367YJ15</accession>
<dbReference type="Pfam" id="PF06999">
    <property type="entry name" value="Suc_Fer-like"/>
    <property type="match status" value="1"/>
</dbReference>
<reference evidence="3 4" key="1">
    <citation type="submission" date="2018-06" db="EMBL/GenBank/DDBJ databases">
        <title>Whole genome sequencing of Candida tropicalis (genome annotated by CSBL at Korea University).</title>
        <authorList>
            <person name="Ahn J."/>
        </authorList>
    </citation>
    <scope>NUCLEOTIDE SEQUENCE [LARGE SCALE GENOMIC DNA]</scope>
    <source>
        <strain evidence="3 4">ATCC 20962</strain>
    </source>
</reference>
<dbReference type="CDD" id="cd03062">
    <property type="entry name" value="TRX_Fd_Sucrase"/>
    <property type="match status" value="1"/>
</dbReference>
<gene>
    <name evidence="3" type="primary">AIM32_0</name>
    <name evidence="3" type="ORF">Cantr_01577</name>
</gene>
<dbReference type="Gene3D" id="3.40.30.10">
    <property type="entry name" value="Glutaredoxin"/>
    <property type="match status" value="1"/>
</dbReference>
<comment type="caution">
    <text evidence="3">The sequence shown here is derived from an EMBL/GenBank/DDBJ whole genome shotgun (WGS) entry which is preliminary data.</text>
</comment>
<dbReference type="PANTHER" id="PTHR31902">
    <property type="entry name" value="ACTIN PATCHES DISTAL PROTEIN 1"/>
    <property type="match status" value="1"/>
</dbReference>
<comment type="similarity">
    <text evidence="1">Belongs to the AIM32 family.</text>
</comment>
<organism evidence="3 4">
    <name type="scientific">Candida viswanathii</name>
    <dbReference type="NCBI Taxonomy" id="5486"/>
    <lineage>
        <taxon>Eukaryota</taxon>
        <taxon>Fungi</taxon>
        <taxon>Dikarya</taxon>
        <taxon>Ascomycota</taxon>
        <taxon>Saccharomycotina</taxon>
        <taxon>Pichiomycetes</taxon>
        <taxon>Debaryomycetaceae</taxon>
        <taxon>Candida/Lodderomyces clade</taxon>
        <taxon>Candida</taxon>
    </lineage>
</organism>
<name>A0A367YJ15_9ASCO</name>
<sequence length="291" mass="33875">MLFRRFYSIKWRLQDTCPVPKYDTGCTYCKPNIPADLPINHEANLHKTAAIPTRHLFVFSRMAMSEIPSKAELVPHTISNEIIKYRKLYQTSTQRVTVSNIHLNNQASIMKSFDTREEDQLVMLYPDMKMIKFDLRHLDQFVQRYLYSEEKEAVYNPFAQSSTKPMKDAGPEISVDPANFEEFRIEKDLILTCGHTKRDLRCGILAPMIVDELERTLKDNIEEYYIGEVSHIGGHAYAGNLLYYPKLCTSDRDFIWYGRVTPESVQGIVELTVVNKTIIEDLFRGDIELYR</sequence>
<dbReference type="SUPFAM" id="SSF52833">
    <property type="entry name" value="Thioredoxin-like"/>
    <property type="match status" value="1"/>
</dbReference>
<dbReference type="STRING" id="5486.A0A367YJ15"/>
<keyword evidence="4" id="KW-1185">Reference proteome</keyword>
<dbReference type="PANTHER" id="PTHR31902:SF7">
    <property type="entry name" value="ALTERED INHERITANCE OF MITOCHONDRIA PROTEIN 32"/>
    <property type="match status" value="1"/>
</dbReference>
<evidence type="ECO:0000313" key="4">
    <source>
        <dbReference type="Proteomes" id="UP000253472"/>
    </source>
</evidence>
<dbReference type="InterPro" id="IPR009737">
    <property type="entry name" value="Aim32/Apd1-like"/>
</dbReference>
<dbReference type="AlphaFoldDB" id="A0A367YJ15"/>
<protein>
    <recommendedName>
        <fullName evidence="2">Altered inheritance of mitochondria protein 32</fullName>
    </recommendedName>
</protein>
<proteinExistence type="inferred from homology"/>
<dbReference type="InterPro" id="IPR036249">
    <property type="entry name" value="Thioredoxin-like_sf"/>
</dbReference>
<dbReference type="OrthoDB" id="10253744at2759"/>
<dbReference type="Proteomes" id="UP000253472">
    <property type="component" value="Unassembled WGS sequence"/>
</dbReference>
<evidence type="ECO:0000256" key="1">
    <source>
        <dbReference type="ARBA" id="ARBA00038208"/>
    </source>
</evidence>
<evidence type="ECO:0000256" key="2">
    <source>
        <dbReference type="ARBA" id="ARBA00040895"/>
    </source>
</evidence>